<dbReference type="InterPro" id="IPR024311">
    <property type="entry name" value="Lipocalin-like"/>
</dbReference>
<gene>
    <name evidence="3" type="ORF">AAG747_25520</name>
</gene>
<feature type="chain" id="PRO_5043567037" evidence="1">
    <location>
        <begin position="21"/>
        <end position="127"/>
    </location>
</feature>
<reference evidence="3 4" key="1">
    <citation type="submission" date="2024-04" db="EMBL/GenBank/DDBJ databases">
        <title>Novel genus in family Flammeovirgaceae.</title>
        <authorList>
            <person name="Nguyen T.H."/>
            <person name="Vuong T.Q."/>
            <person name="Le H."/>
            <person name="Kim S.-G."/>
        </authorList>
    </citation>
    <scope>NUCLEOTIDE SEQUENCE [LARGE SCALE GENOMIC DNA]</scope>
    <source>
        <strain evidence="3 4">JCM 23209</strain>
    </source>
</reference>
<name>A0AAW9SBK7_9BACT</name>
<evidence type="ECO:0000313" key="4">
    <source>
        <dbReference type="Proteomes" id="UP001403385"/>
    </source>
</evidence>
<evidence type="ECO:0000313" key="3">
    <source>
        <dbReference type="EMBL" id="MEN7551303.1"/>
    </source>
</evidence>
<organism evidence="3 4">
    <name type="scientific">Rapidithrix thailandica</name>
    <dbReference type="NCBI Taxonomy" id="413964"/>
    <lineage>
        <taxon>Bacteria</taxon>
        <taxon>Pseudomonadati</taxon>
        <taxon>Bacteroidota</taxon>
        <taxon>Cytophagia</taxon>
        <taxon>Cytophagales</taxon>
        <taxon>Flammeovirgaceae</taxon>
        <taxon>Rapidithrix</taxon>
    </lineage>
</organism>
<proteinExistence type="predicted"/>
<feature type="domain" description="Lipocalin-like" evidence="2">
    <location>
        <begin position="28"/>
        <end position="109"/>
    </location>
</feature>
<feature type="signal peptide" evidence="1">
    <location>
        <begin position="1"/>
        <end position="20"/>
    </location>
</feature>
<keyword evidence="4" id="KW-1185">Reference proteome</keyword>
<protein>
    <submittedName>
        <fullName evidence="3">Lipocalin family protein</fullName>
    </submittedName>
</protein>
<comment type="caution">
    <text evidence="3">The sequence shown here is derived from an EMBL/GenBank/DDBJ whole genome shotgun (WGS) entry which is preliminary data.</text>
</comment>
<evidence type="ECO:0000256" key="1">
    <source>
        <dbReference type="SAM" id="SignalP"/>
    </source>
</evidence>
<sequence>MKKTFVMIAVLLITALYTSAQTLSENNLAKKWYLDKYKVASEEYQPSRKEKGDYLFLKDDKHFTSVSEGKEERGFWLLNVNGKYILMKDDKGEKVKANILRLTDQNLVLQFDVDEIREVEVHYSTQR</sequence>
<dbReference type="EMBL" id="JBDKWZ010000021">
    <property type="protein sequence ID" value="MEN7551303.1"/>
    <property type="molecule type" value="Genomic_DNA"/>
</dbReference>
<accession>A0AAW9SBK7</accession>
<evidence type="ECO:0000259" key="2">
    <source>
        <dbReference type="Pfam" id="PF13648"/>
    </source>
</evidence>
<keyword evidence="1" id="KW-0732">Signal</keyword>
<dbReference type="AlphaFoldDB" id="A0AAW9SBK7"/>
<dbReference type="RefSeq" id="WP_346824084.1">
    <property type="nucleotide sequence ID" value="NZ_JBDKWZ010000021.1"/>
</dbReference>
<dbReference type="Pfam" id="PF13648">
    <property type="entry name" value="Lipocalin_4"/>
    <property type="match status" value="1"/>
</dbReference>
<dbReference type="Proteomes" id="UP001403385">
    <property type="component" value="Unassembled WGS sequence"/>
</dbReference>